<dbReference type="Proteomes" id="UP000237105">
    <property type="component" value="Unassembled WGS sequence"/>
</dbReference>
<comment type="caution">
    <text evidence="2">The sequence shown here is derived from an EMBL/GenBank/DDBJ whole genome shotgun (WGS) entry which is preliminary data.</text>
</comment>
<feature type="compositionally biased region" description="Basic residues" evidence="1">
    <location>
        <begin position="58"/>
        <end position="72"/>
    </location>
</feature>
<sequence>MDPAHFTSLVELTKLFFGNKDSYVHQGNLNTLHLADQKQRKGRPQLPHDPSPLPLAHSLKRRRLSPRHRQHTKRDLRSDLHYLRRSHRHCPLARSVCCFNGRDHLAQSRSLPSLVAHQIRGKMTYVEKNGAQGYNGKIGKRGKELERGADATSRHLSKLLRLTMGRATSWDRCVGFLVAHRQDPSAAGAYYHRPKHKITTKSFNCQRHFEVDCEPASFDSSRLLST</sequence>
<gene>
    <name evidence="2" type="ORF">PanWU01x14_238000</name>
</gene>
<protein>
    <submittedName>
        <fullName evidence="2">Uncharacterized protein</fullName>
    </submittedName>
</protein>
<evidence type="ECO:0000313" key="2">
    <source>
        <dbReference type="EMBL" id="PON48271.1"/>
    </source>
</evidence>
<feature type="region of interest" description="Disordered" evidence="1">
    <location>
        <begin position="36"/>
        <end position="76"/>
    </location>
</feature>
<evidence type="ECO:0000313" key="3">
    <source>
        <dbReference type="Proteomes" id="UP000237105"/>
    </source>
</evidence>
<accession>A0A2P5BHK1</accession>
<keyword evidence="3" id="KW-1185">Reference proteome</keyword>
<evidence type="ECO:0000256" key="1">
    <source>
        <dbReference type="SAM" id="MobiDB-lite"/>
    </source>
</evidence>
<dbReference type="AlphaFoldDB" id="A0A2P5BHK1"/>
<name>A0A2P5BHK1_PARAD</name>
<dbReference type="EMBL" id="JXTB01000279">
    <property type="protein sequence ID" value="PON48271.1"/>
    <property type="molecule type" value="Genomic_DNA"/>
</dbReference>
<organism evidence="2 3">
    <name type="scientific">Parasponia andersonii</name>
    <name type="common">Sponia andersonii</name>
    <dbReference type="NCBI Taxonomy" id="3476"/>
    <lineage>
        <taxon>Eukaryota</taxon>
        <taxon>Viridiplantae</taxon>
        <taxon>Streptophyta</taxon>
        <taxon>Embryophyta</taxon>
        <taxon>Tracheophyta</taxon>
        <taxon>Spermatophyta</taxon>
        <taxon>Magnoliopsida</taxon>
        <taxon>eudicotyledons</taxon>
        <taxon>Gunneridae</taxon>
        <taxon>Pentapetalae</taxon>
        <taxon>rosids</taxon>
        <taxon>fabids</taxon>
        <taxon>Rosales</taxon>
        <taxon>Cannabaceae</taxon>
        <taxon>Parasponia</taxon>
    </lineage>
</organism>
<reference evidence="3" key="1">
    <citation type="submission" date="2016-06" db="EMBL/GenBank/DDBJ databases">
        <title>Parallel loss of symbiosis genes in relatives of nitrogen-fixing non-legume Parasponia.</title>
        <authorList>
            <person name="Van Velzen R."/>
            <person name="Holmer R."/>
            <person name="Bu F."/>
            <person name="Rutten L."/>
            <person name="Van Zeijl A."/>
            <person name="Liu W."/>
            <person name="Santuari L."/>
            <person name="Cao Q."/>
            <person name="Sharma T."/>
            <person name="Shen D."/>
            <person name="Roswanjaya Y."/>
            <person name="Wardhani T."/>
            <person name="Kalhor M.S."/>
            <person name="Jansen J."/>
            <person name="Van den Hoogen J."/>
            <person name="Gungor B."/>
            <person name="Hartog M."/>
            <person name="Hontelez J."/>
            <person name="Verver J."/>
            <person name="Yang W.-C."/>
            <person name="Schijlen E."/>
            <person name="Repin R."/>
            <person name="Schilthuizen M."/>
            <person name="Schranz E."/>
            <person name="Heidstra R."/>
            <person name="Miyata K."/>
            <person name="Fedorova E."/>
            <person name="Kohlen W."/>
            <person name="Bisseling T."/>
            <person name="Smit S."/>
            <person name="Geurts R."/>
        </authorList>
    </citation>
    <scope>NUCLEOTIDE SEQUENCE [LARGE SCALE GENOMIC DNA]</scope>
    <source>
        <strain evidence="3">cv. WU1-14</strain>
    </source>
</reference>
<proteinExistence type="predicted"/>